<proteinExistence type="predicted"/>
<feature type="compositionally biased region" description="Acidic residues" evidence="1">
    <location>
        <begin position="10"/>
        <end position="22"/>
    </location>
</feature>
<evidence type="ECO:0000256" key="1">
    <source>
        <dbReference type="SAM" id="MobiDB-lite"/>
    </source>
</evidence>
<comment type="caution">
    <text evidence="2">The sequence shown here is derived from an EMBL/GenBank/DDBJ whole genome shotgun (WGS) entry which is preliminary data.</text>
</comment>
<dbReference type="Proteomes" id="UP001054821">
    <property type="component" value="Chromosome 2"/>
</dbReference>
<reference evidence="2 3" key="1">
    <citation type="journal article" date="2022" name="G3 (Bethesda)">
        <title>Whole-genome sequence and methylome profiling of the almond [Prunus dulcis (Mill.) D.A. Webb] cultivar 'Nonpareil'.</title>
        <authorList>
            <person name="D'Amico-Willman K.M."/>
            <person name="Ouma W.Z."/>
            <person name="Meulia T."/>
            <person name="Sideli G.M."/>
            <person name="Gradziel T.M."/>
            <person name="Fresnedo-Ramirez J."/>
        </authorList>
    </citation>
    <scope>NUCLEOTIDE SEQUENCE [LARGE SCALE GENOMIC DNA]</scope>
    <source>
        <strain evidence="2">Clone GOH B32 T37-40</strain>
    </source>
</reference>
<protein>
    <submittedName>
        <fullName evidence="2">Uncharacterized protein</fullName>
    </submittedName>
</protein>
<dbReference type="AlphaFoldDB" id="A0AAD4ZDH6"/>
<name>A0AAD4ZDH6_PRUDU</name>
<keyword evidence="3" id="KW-1185">Reference proteome</keyword>
<sequence length="170" mass="19667">MRTKVHNWDDEIDGESEEEEIEGIVGGGVNDNLGKDDSGRWWEIDFDADASKCLSFGDREPKSAQNQKLTHLLKETNGIQHHRNPPLQLRKAISAFFFQNRPYAFETLPKSPMEANILRILRNEEEYQSDLTKELRWAVLELSRHVIISPSNQNTPFLAFGNKNFENRLQ</sequence>
<accession>A0AAD4ZDH6</accession>
<gene>
    <name evidence="2" type="ORF">L3X38_010633</name>
</gene>
<feature type="region of interest" description="Disordered" evidence="1">
    <location>
        <begin position="1"/>
        <end position="32"/>
    </location>
</feature>
<evidence type="ECO:0000313" key="2">
    <source>
        <dbReference type="EMBL" id="KAI5342757.1"/>
    </source>
</evidence>
<organism evidence="2 3">
    <name type="scientific">Prunus dulcis</name>
    <name type="common">Almond</name>
    <name type="synonym">Amygdalus dulcis</name>
    <dbReference type="NCBI Taxonomy" id="3755"/>
    <lineage>
        <taxon>Eukaryota</taxon>
        <taxon>Viridiplantae</taxon>
        <taxon>Streptophyta</taxon>
        <taxon>Embryophyta</taxon>
        <taxon>Tracheophyta</taxon>
        <taxon>Spermatophyta</taxon>
        <taxon>Magnoliopsida</taxon>
        <taxon>eudicotyledons</taxon>
        <taxon>Gunneridae</taxon>
        <taxon>Pentapetalae</taxon>
        <taxon>rosids</taxon>
        <taxon>fabids</taxon>
        <taxon>Rosales</taxon>
        <taxon>Rosaceae</taxon>
        <taxon>Amygdaloideae</taxon>
        <taxon>Amygdaleae</taxon>
        <taxon>Prunus</taxon>
    </lineage>
</organism>
<evidence type="ECO:0000313" key="3">
    <source>
        <dbReference type="Proteomes" id="UP001054821"/>
    </source>
</evidence>
<dbReference type="EMBL" id="JAJFAZ020000002">
    <property type="protein sequence ID" value="KAI5342757.1"/>
    <property type="molecule type" value="Genomic_DNA"/>
</dbReference>